<dbReference type="PANTHER" id="PTHR31065:SF11">
    <property type="entry name" value="PROTEIN RGF1 INDUCIBLE TRANSCRIPTION FACTOR 1"/>
    <property type="match status" value="1"/>
</dbReference>
<sequence length="232" mass="26420">MAKKNEKNICCLDCCTSICPHCVRRYVYNDVVRLEDLEKLFDCSNIQAYTINAAKVVFIKKRPQNRQFKGSANYCTSCDRCLQEPFIHCSLGCKVEFVLKHYTDLSPFLRKCKTLQLGPDFFIPQDMGDDINLHQEITNESLHSTIVDSNEQPMSCYNYSSGSENISSSNNMFCTEIVRKKRSGLVYVSCTGINSRRPSSSSHNNKQQLHSEEDISTGMSRRKGVPQRSPLC</sequence>
<dbReference type="Proteomes" id="UP000077755">
    <property type="component" value="Chromosome 5"/>
</dbReference>
<dbReference type="PANTHER" id="PTHR31065">
    <property type="entry name" value="PLATZ TRANSCRIPTION FACTOR FAMILY PROTEIN"/>
    <property type="match status" value="1"/>
</dbReference>
<proteinExistence type="predicted"/>
<accession>A0AAF0X389</accession>
<keyword evidence="3" id="KW-1185">Reference proteome</keyword>
<organism evidence="2 3">
    <name type="scientific">Daucus carota subsp. sativus</name>
    <name type="common">Carrot</name>
    <dbReference type="NCBI Taxonomy" id="79200"/>
    <lineage>
        <taxon>Eukaryota</taxon>
        <taxon>Viridiplantae</taxon>
        <taxon>Streptophyta</taxon>
        <taxon>Embryophyta</taxon>
        <taxon>Tracheophyta</taxon>
        <taxon>Spermatophyta</taxon>
        <taxon>Magnoliopsida</taxon>
        <taxon>eudicotyledons</taxon>
        <taxon>Gunneridae</taxon>
        <taxon>Pentapetalae</taxon>
        <taxon>asterids</taxon>
        <taxon>campanulids</taxon>
        <taxon>Apiales</taxon>
        <taxon>Apiaceae</taxon>
        <taxon>Apioideae</taxon>
        <taxon>Scandiceae</taxon>
        <taxon>Daucinae</taxon>
        <taxon>Daucus</taxon>
        <taxon>Daucus sect. Daucus</taxon>
    </lineage>
</organism>
<dbReference type="Pfam" id="PF04640">
    <property type="entry name" value="PLATZ"/>
    <property type="match status" value="1"/>
</dbReference>
<evidence type="ECO:0008006" key="4">
    <source>
        <dbReference type="Google" id="ProtNLM"/>
    </source>
</evidence>
<dbReference type="AlphaFoldDB" id="A0AAF0X389"/>
<protein>
    <recommendedName>
        <fullName evidence="4">B box-type domain-containing protein</fullName>
    </recommendedName>
</protein>
<reference evidence="2" key="1">
    <citation type="journal article" date="2016" name="Nat. Genet.">
        <title>A high-quality carrot genome assembly provides new insights into carotenoid accumulation and asterid genome evolution.</title>
        <authorList>
            <person name="Iorizzo M."/>
            <person name="Ellison S."/>
            <person name="Senalik D."/>
            <person name="Zeng P."/>
            <person name="Satapoomin P."/>
            <person name="Huang J."/>
            <person name="Bowman M."/>
            <person name="Iovene M."/>
            <person name="Sanseverino W."/>
            <person name="Cavagnaro P."/>
            <person name="Yildiz M."/>
            <person name="Macko-Podgorni A."/>
            <person name="Moranska E."/>
            <person name="Grzebelus E."/>
            <person name="Grzebelus D."/>
            <person name="Ashrafi H."/>
            <person name="Zheng Z."/>
            <person name="Cheng S."/>
            <person name="Spooner D."/>
            <person name="Van Deynze A."/>
            <person name="Simon P."/>
        </authorList>
    </citation>
    <scope>NUCLEOTIDE SEQUENCE</scope>
    <source>
        <tissue evidence="2">Leaf</tissue>
    </source>
</reference>
<name>A0AAF0X389_DAUCS</name>
<gene>
    <name evidence="2" type="ORF">DCAR_0520364</name>
</gene>
<evidence type="ECO:0000256" key="1">
    <source>
        <dbReference type="SAM" id="MobiDB-lite"/>
    </source>
</evidence>
<evidence type="ECO:0000313" key="2">
    <source>
        <dbReference type="EMBL" id="WOH00986.1"/>
    </source>
</evidence>
<feature type="region of interest" description="Disordered" evidence="1">
    <location>
        <begin position="195"/>
        <end position="232"/>
    </location>
</feature>
<dbReference type="EMBL" id="CP093347">
    <property type="protein sequence ID" value="WOH00986.1"/>
    <property type="molecule type" value="Genomic_DNA"/>
</dbReference>
<dbReference type="InterPro" id="IPR006734">
    <property type="entry name" value="PLATZ"/>
</dbReference>
<evidence type="ECO:0000313" key="3">
    <source>
        <dbReference type="Proteomes" id="UP000077755"/>
    </source>
</evidence>
<reference evidence="2" key="2">
    <citation type="submission" date="2022-03" db="EMBL/GenBank/DDBJ databases">
        <title>Draft title - Genomic analysis of global carrot germplasm unveils the trajectory of domestication and the origin of high carotenoid orange carrot.</title>
        <authorList>
            <person name="Iorizzo M."/>
            <person name="Ellison S."/>
            <person name="Senalik D."/>
            <person name="Macko-Podgorni A."/>
            <person name="Grzebelus D."/>
            <person name="Bostan H."/>
            <person name="Rolling W."/>
            <person name="Curaba J."/>
            <person name="Simon P."/>
        </authorList>
    </citation>
    <scope>NUCLEOTIDE SEQUENCE</scope>
    <source>
        <tissue evidence="2">Leaf</tissue>
    </source>
</reference>